<dbReference type="InterPro" id="IPR029039">
    <property type="entry name" value="Flavoprotein-like_sf"/>
</dbReference>
<keyword evidence="1" id="KW-0472">Membrane</keyword>
<keyword evidence="1" id="KW-1133">Transmembrane helix</keyword>
<evidence type="ECO:0000313" key="3">
    <source>
        <dbReference type="Proteomes" id="UP000094849"/>
    </source>
</evidence>
<protein>
    <submittedName>
        <fullName evidence="2">Dialkylrecorsinol condensing enzyme</fullName>
    </submittedName>
</protein>
<dbReference type="SUPFAM" id="SSF52218">
    <property type="entry name" value="Flavoproteins"/>
    <property type="match status" value="1"/>
</dbReference>
<keyword evidence="3" id="KW-1185">Reference proteome</keyword>
<dbReference type="AlphaFoldDB" id="A0A1E2UMF7"/>
<dbReference type="Proteomes" id="UP000094849">
    <property type="component" value="Unassembled WGS sequence"/>
</dbReference>
<proteinExistence type="predicted"/>
<comment type="caution">
    <text evidence="2">The sequence shown here is derived from an EMBL/GenBank/DDBJ whole genome shotgun (WGS) entry which is preliminary data.</text>
</comment>
<feature type="transmembrane region" description="Helical" evidence="1">
    <location>
        <begin position="259"/>
        <end position="284"/>
    </location>
</feature>
<reference evidence="2 3" key="1">
    <citation type="submission" date="2016-03" db="EMBL/GenBank/DDBJ databases">
        <title>Chemosynthetic sulphur-oxidizing symbionts of marine invertebrate animals are capable of nitrogen fixation.</title>
        <authorList>
            <person name="Petersen J.M."/>
            <person name="Kemper A."/>
            <person name="Gruber-Vodicka H."/>
            <person name="Cardini U."/>
            <person name="Geest Mvander."/>
            <person name="Kleiner M."/>
            <person name="Bulgheresi S."/>
            <person name="Fussmann M."/>
            <person name="Herbold C."/>
            <person name="Seah B.K.B."/>
            <person name="Antony C.Paul."/>
            <person name="Liu D."/>
            <person name="Belitz A."/>
            <person name="Weber M."/>
        </authorList>
    </citation>
    <scope>NUCLEOTIDE SEQUENCE [LARGE SCALE GENOMIC DNA]</scope>
    <source>
        <strain evidence="2">G_D</strain>
    </source>
</reference>
<gene>
    <name evidence="2" type="ORF">A3196_02635</name>
</gene>
<evidence type="ECO:0000313" key="2">
    <source>
        <dbReference type="EMBL" id="ODB95745.1"/>
    </source>
</evidence>
<dbReference type="Gene3D" id="3.40.50.360">
    <property type="match status" value="1"/>
</dbReference>
<accession>A0A1E2UMF7</accession>
<dbReference type="STRING" id="1818881.A3196_02635"/>
<organism evidence="2 3">
    <name type="scientific">Candidatus Thiodiazotropha endoloripes</name>
    <dbReference type="NCBI Taxonomy" id="1818881"/>
    <lineage>
        <taxon>Bacteria</taxon>
        <taxon>Pseudomonadati</taxon>
        <taxon>Pseudomonadota</taxon>
        <taxon>Gammaproteobacteria</taxon>
        <taxon>Chromatiales</taxon>
        <taxon>Sedimenticolaceae</taxon>
        <taxon>Candidatus Thiodiazotropha</taxon>
    </lineage>
</organism>
<evidence type="ECO:0000256" key="1">
    <source>
        <dbReference type="SAM" id="Phobius"/>
    </source>
</evidence>
<keyword evidence="1" id="KW-0812">Transmembrane</keyword>
<dbReference type="EMBL" id="LVJZ01000003">
    <property type="protein sequence ID" value="ODB95745.1"/>
    <property type="molecule type" value="Genomic_DNA"/>
</dbReference>
<dbReference type="RefSeq" id="WP_069003524.1">
    <property type="nucleotide sequence ID" value="NZ_LVJW01000006.1"/>
</dbReference>
<name>A0A1E2UMF7_9GAMM</name>
<sequence length="317" mass="35487">MKKILVLQFSQTGQLSNIVQSISAPLQESTGIELKTETLQPLDPYPFPWPFFRFLDVFPECVYLDAPELQPLQIDTDYDADLVILAYQVWFLAPALPITGFLQSEQAKRLLSGKPVITVIGCRNMWTRAQETMKAMLDDCGARLIDNVVLTDQGSLLASFITTPRWLWTGKKEPFWGFPAAGVSDQDIQACCRFGQAIEQGLGEDAEKTEGPMLRGLQAVEADVSQIQSEKVGYRSFLIWGKLLRRIGKQGDSKRTPVLAVYVVFLILMIVTVVPLSMFLKALLAPLMKQRHQQIKTYFEAPSGSGSERMEEFGCGK</sequence>